<feature type="compositionally biased region" description="Gly residues" evidence="1">
    <location>
        <begin position="85"/>
        <end position="95"/>
    </location>
</feature>
<dbReference type="AlphaFoldDB" id="A0A5B7GQH8"/>
<evidence type="ECO:0000313" key="2">
    <source>
        <dbReference type="EMBL" id="MPC59853.1"/>
    </source>
</evidence>
<feature type="region of interest" description="Disordered" evidence="1">
    <location>
        <begin position="1"/>
        <end position="28"/>
    </location>
</feature>
<comment type="caution">
    <text evidence="2">The sequence shown here is derived from an EMBL/GenBank/DDBJ whole genome shotgun (WGS) entry which is preliminary data.</text>
</comment>
<accession>A0A5B7GQH8</accession>
<sequence length="106" mass="11208">MVMLKGESSGDAGSNWPSIGSAAATDDPVRITQLPIKVERAPADSRKVQQQAVVWENLTERAVAGTRGGEGKREEEEEAMTRQGGDAGGGEGNGARPGAKPRWCWC</sequence>
<dbReference type="Proteomes" id="UP000324222">
    <property type="component" value="Unassembled WGS sequence"/>
</dbReference>
<organism evidence="2 3">
    <name type="scientific">Portunus trituberculatus</name>
    <name type="common">Swimming crab</name>
    <name type="synonym">Neptunus trituberculatus</name>
    <dbReference type="NCBI Taxonomy" id="210409"/>
    <lineage>
        <taxon>Eukaryota</taxon>
        <taxon>Metazoa</taxon>
        <taxon>Ecdysozoa</taxon>
        <taxon>Arthropoda</taxon>
        <taxon>Crustacea</taxon>
        <taxon>Multicrustacea</taxon>
        <taxon>Malacostraca</taxon>
        <taxon>Eumalacostraca</taxon>
        <taxon>Eucarida</taxon>
        <taxon>Decapoda</taxon>
        <taxon>Pleocyemata</taxon>
        <taxon>Brachyura</taxon>
        <taxon>Eubrachyura</taxon>
        <taxon>Portunoidea</taxon>
        <taxon>Portunidae</taxon>
        <taxon>Portuninae</taxon>
        <taxon>Portunus</taxon>
    </lineage>
</organism>
<evidence type="ECO:0000256" key="1">
    <source>
        <dbReference type="SAM" id="MobiDB-lite"/>
    </source>
</evidence>
<name>A0A5B7GQH8_PORTR</name>
<feature type="region of interest" description="Disordered" evidence="1">
    <location>
        <begin position="63"/>
        <end position="106"/>
    </location>
</feature>
<evidence type="ECO:0000313" key="3">
    <source>
        <dbReference type="Proteomes" id="UP000324222"/>
    </source>
</evidence>
<dbReference type="EMBL" id="VSRR010016926">
    <property type="protein sequence ID" value="MPC59853.1"/>
    <property type="molecule type" value="Genomic_DNA"/>
</dbReference>
<proteinExistence type="predicted"/>
<protein>
    <submittedName>
        <fullName evidence="2">Uncharacterized protein</fullName>
    </submittedName>
</protein>
<keyword evidence="3" id="KW-1185">Reference proteome</keyword>
<reference evidence="2 3" key="1">
    <citation type="submission" date="2019-05" db="EMBL/GenBank/DDBJ databases">
        <title>Another draft genome of Portunus trituberculatus and its Hox gene families provides insights of decapod evolution.</title>
        <authorList>
            <person name="Jeong J.-H."/>
            <person name="Song I."/>
            <person name="Kim S."/>
            <person name="Choi T."/>
            <person name="Kim D."/>
            <person name="Ryu S."/>
            <person name="Kim W."/>
        </authorList>
    </citation>
    <scope>NUCLEOTIDE SEQUENCE [LARGE SCALE GENOMIC DNA]</scope>
    <source>
        <tissue evidence="2">Muscle</tissue>
    </source>
</reference>
<gene>
    <name evidence="2" type="ORF">E2C01_053881</name>
</gene>